<feature type="coiled-coil region" evidence="4">
    <location>
        <begin position="298"/>
        <end position="325"/>
    </location>
</feature>
<dbReference type="InterPro" id="IPR056884">
    <property type="entry name" value="NPHP3-like_N"/>
</dbReference>
<feature type="repeat" description="WD" evidence="3">
    <location>
        <begin position="983"/>
        <end position="1014"/>
    </location>
</feature>
<feature type="compositionally biased region" description="Basic and acidic residues" evidence="5">
    <location>
        <begin position="32"/>
        <end position="61"/>
    </location>
</feature>
<dbReference type="GeneID" id="37128951"/>
<evidence type="ECO:0000313" key="8">
    <source>
        <dbReference type="Proteomes" id="UP000247647"/>
    </source>
</evidence>
<evidence type="ECO:0000259" key="6">
    <source>
        <dbReference type="PROSITE" id="PS50837"/>
    </source>
</evidence>
<keyword evidence="2" id="KW-0677">Repeat</keyword>
<dbReference type="InterPro" id="IPR027417">
    <property type="entry name" value="P-loop_NTPase"/>
</dbReference>
<dbReference type="InterPro" id="IPR031359">
    <property type="entry name" value="NACHT_N"/>
</dbReference>
<evidence type="ECO:0000313" key="7">
    <source>
        <dbReference type="EMBL" id="PYH38558.1"/>
    </source>
</evidence>
<proteinExistence type="predicted"/>
<evidence type="ECO:0000256" key="4">
    <source>
        <dbReference type="SAM" id="Coils"/>
    </source>
</evidence>
<dbReference type="RefSeq" id="XP_025484036.1">
    <property type="nucleotide sequence ID" value="XM_025626495.1"/>
</dbReference>
<dbReference type="PROSITE" id="PS50837">
    <property type="entry name" value="NACHT"/>
    <property type="match status" value="1"/>
</dbReference>
<name>A0A318ZDZ5_ASPNB</name>
<dbReference type="PANTHER" id="PTHR10039:SF17">
    <property type="entry name" value="FUNGAL STAND N-TERMINAL GOODBYE DOMAIN-CONTAINING PROTEIN-RELATED"/>
    <property type="match status" value="1"/>
</dbReference>
<dbReference type="PROSITE" id="PS00678">
    <property type="entry name" value="WD_REPEATS_1"/>
    <property type="match status" value="1"/>
</dbReference>
<keyword evidence="4" id="KW-0175">Coiled coil</keyword>
<feature type="repeat" description="WD" evidence="3">
    <location>
        <begin position="1200"/>
        <end position="1234"/>
    </location>
</feature>
<dbReference type="SUPFAM" id="SSF52540">
    <property type="entry name" value="P-loop containing nucleoside triphosphate hydrolases"/>
    <property type="match status" value="2"/>
</dbReference>
<dbReference type="Gene3D" id="2.130.10.10">
    <property type="entry name" value="YVTN repeat-like/Quinoprotein amine dehydrogenase"/>
    <property type="match status" value="2"/>
</dbReference>
<dbReference type="Pfam" id="PF24883">
    <property type="entry name" value="NPHP3_N"/>
    <property type="match status" value="1"/>
</dbReference>
<dbReference type="InterPro" id="IPR015943">
    <property type="entry name" value="WD40/YVTN_repeat-like_dom_sf"/>
</dbReference>
<dbReference type="InterPro" id="IPR019775">
    <property type="entry name" value="WD40_repeat_CS"/>
</dbReference>
<accession>A0A318ZDZ5</accession>
<protein>
    <recommendedName>
        <fullName evidence="6">NACHT domain-containing protein</fullName>
    </recommendedName>
</protein>
<evidence type="ECO:0000256" key="5">
    <source>
        <dbReference type="SAM" id="MobiDB-lite"/>
    </source>
</evidence>
<dbReference type="EMBL" id="KZ821447">
    <property type="protein sequence ID" value="PYH38558.1"/>
    <property type="molecule type" value="Genomic_DNA"/>
</dbReference>
<gene>
    <name evidence="7" type="ORF">BO87DRAFT_412400</name>
</gene>
<dbReference type="Proteomes" id="UP000247647">
    <property type="component" value="Unassembled WGS sequence"/>
</dbReference>
<feature type="domain" description="NACHT" evidence="6">
    <location>
        <begin position="371"/>
        <end position="531"/>
    </location>
</feature>
<keyword evidence="8" id="KW-1185">Reference proteome</keyword>
<evidence type="ECO:0000256" key="3">
    <source>
        <dbReference type="PROSITE-ProRule" id="PRU00221"/>
    </source>
</evidence>
<dbReference type="PROSITE" id="PS50082">
    <property type="entry name" value="WD_REPEATS_2"/>
    <property type="match status" value="3"/>
</dbReference>
<dbReference type="PANTHER" id="PTHR10039">
    <property type="entry name" value="AMELOGENIN"/>
    <property type="match status" value="1"/>
</dbReference>
<feature type="repeat" description="WD" evidence="3">
    <location>
        <begin position="1158"/>
        <end position="1199"/>
    </location>
</feature>
<evidence type="ECO:0000256" key="1">
    <source>
        <dbReference type="ARBA" id="ARBA00022574"/>
    </source>
</evidence>
<dbReference type="Pfam" id="PF00400">
    <property type="entry name" value="WD40"/>
    <property type="match status" value="3"/>
</dbReference>
<dbReference type="InterPro" id="IPR007111">
    <property type="entry name" value="NACHT_NTPase"/>
</dbReference>
<evidence type="ECO:0000256" key="2">
    <source>
        <dbReference type="ARBA" id="ARBA00022737"/>
    </source>
</evidence>
<dbReference type="InterPro" id="IPR001680">
    <property type="entry name" value="WD40_rpt"/>
</dbReference>
<reference evidence="7" key="1">
    <citation type="submission" date="2016-12" db="EMBL/GenBank/DDBJ databases">
        <title>The genomes of Aspergillus section Nigri reveals drivers in fungal speciation.</title>
        <authorList>
            <consortium name="DOE Joint Genome Institute"/>
            <person name="Vesth T.C."/>
            <person name="Nybo J."/>
            <person name="Theobald S."/>
            <person name="Brandl J."/>
            <person name="Frisvad J.C."/>
            <person name="Nielsen K.F."/>
            <person name="Lyhne E.K."/>
            <person name="Kogle M.E."/>
            <person name="Kuo A."/>
            <person name="Riley R."/>
            <person name="Clum A."/>
            <person name="Nolan M."/>
            <person name="Lipzen A."/>
            <person name="Salamov A."/>
            <person name="Henrissat B."/>
            <person name="Wiebenga A."/>
            <person name="De Vries R.P."/>
            <person name="Grigoriev I.V."/>
            <person name="Mortensen U.H."/>
            <person name="Andersen M.R."/>
            <person name="Baker S.E."/>
        </authorList>
    </citation>
    <scope>NUCLEOTIDE SEQUENCE [LARGE SCALE GENOMIC DNA]</scope>
    <source>
        <strain evidence="7">CBS 115656</strain>
    </source>
</reference>
<sequence>MYCIKTQGKAIWKVLIIKVDREKRGAGVVDAGSKDKTDDADRSLATEAERPSTEVHHDDRSQNASLPIENPFDEALKKLQTRQPWEEAYNAVQESHPDLFNAYTRALLEWGGHTGDEALDRKQEVQALAQEQLEVVGVVLSVKDVVSSAISADPHTALAWAGVMVALPMLANILKQDSDAMSGLDDISALLVRYRYVEEDKYYGAAMTSATSVDKVNLLLLIQDKFVDMYSQIYVYQLRLIKHFQHHRAARYFENLKDSLGDENWSTSLNKLQTTRDSLDRDLESVTNGMVFAIGSKVDNFSKMVEDLKDELKNQTRLLSEQRDRILRAFKFSAMAPFDSFKNAEEPRCLKDTQVETLDMLQNWCQGDGNPVLWLHGMAGTGKSTIARTIAWALQDRQWPDGSPVDINIRLGGSFFFNQFEPERNNSQYLFPTLTQCLAESLPDIRQYIVDAIDQDARIEEKGLRVQWARLISEPLHKLTSSSQAHWRFIMIVDSLDECGDQDKVATVLKLLASLKDLPSVRFLVTSRPEAHIQFAFESLPPELYHSQPLHKISSKSYDITRFLEADLKRICEKYKSAIPEGWPGQVNIEKLKEKSDGLFVYASTCCRFLEDPYHYSSRLDQILKNDSEAETPQAKLDEMYIKIIEMSLNARTKKEREIMIEDFRLIVGTIMVTFKPASASTLEALLFSSCSRDKRVQRCVEPLKSLLDVRTANDPIRPVHPSLRDLLLSRERCKSTPELYINPQQLHLILFERCMETMKSLKQDLCDLVLPGSSPSDVPSEKLETFLPAALCYACRYWIDHLMQLGSDEQSELLNDNGGIVECFLRQKLLFWFEALSFMGELEVGVFQLSALQDLARDSHYFPLVRDARRFLLHNRHIIEQAPLQVYSSALVFCPMKSPIKEFYSHLIPSWVTQQPVMDDDWSRELFAIETEERNTGNIVFSPDGKTGASSSYWDGKNYLKLWNAQTGKVKYQTTIGGYFGVEFSRDGSLIAHGTEDGRVRLWNLETDEEYFLGEVGKNEISRIAFSPVSDSLIFSRADHSVEVWNYGHCQQIYAPFTQFRDNYDSLDTCAVGFLFNDEAVVLYSGYFEHTWEIYLLNEAGTELECIVEGEAPAYTRTNFCVSRNGCRVLVSNQHMVKIWDAKTGRLSPELIACDETQTGDRDIHTTALSSDGRFFATSSLDYTVRVWDSVTHTQIFSFRYDQDDIETSALSHDGSLLLALGSFDGTLRLWDIAVDRSHTEITNPKARITYPFGIEVITNTEGATTMLRKEDTGSCRFYTEDFKSLHLLMQGNLIALILRAKTLNKLTAHFLSMDLEKQSSGFYLGDNRDVIVSSSNGEKVAVLGEEHVWVLDAKMSEELSIPLPKRIYDLQFSPDSRFIGMIFSRGVDIWDLENKNKITLRTGLPCTPAIGFSPKSDAVAILVRDHSFKPRCCLLEVWQISRHPSQQLNERTPPSNNLQTISSVIYSAGGNYIVMQTLQRSDTASHNSLRGTLVLVTYNLATGLIQNIPCTVGRFVSHGPMAAWSDLIAIALILSTEKPVIAVIDCNTGERICTFDTSVFHKGLVLEEMSFSSDGRYLNLDRGQILIPVDNCSPTAEMYSPSSLWIGEEWIFQRGRKLLWIPPEFRNRRMSVQFDAIWVYPRFGVVGPIVFFKLDLAKTPFAAEVPPEGEGFRFDEQERVMYLR</sequence>
<dbReference type="SMART" id="SM00320">
    <property type="entry name" value="WD40"/>
    <property type="match status" value="6"/>
</dbReference>
<dbReference type="Pfam" id="PF17100">
    <property type="entry name" value="NACHT_N"/>
    <property type="match status" value="1"/>
</dbReference>
<dbReference type="SUPFAM" id="SSF82171">
    <property type="entry name" value="DPP6 N-terminal domain-like"/>
    <property type="match status" value="2"/>
</dbReference>
<keyword evidence="1 3" id="KW-0853">WD repeat</keyword>
<dbReference type="Gene3D" id="3.40.50.300">
    <property type="entry name" value="P-loop containing nucleotide triphosphate hydrolases"/>
    <property type="match status" value="1"/>
</dbReference>
<dbReference type="OrthoDB" id="538223at2759"/>
<feature type="region of interest" description="Disordered" evidence="5">
    <location>
        <begin position="26"/>
        <end position="68"/>
    </location>
</feature>
<organism evidence="7 8">
    <name type="scientific">Aspergillus neoniger (strain CBS 115656)</name>
    <dbReference type="NCBI Taxonomy" id="1448310"/>
    <lineage>
        <taxon>Eukaryota</taxon>
        <taxon>Fungi</taxon>
        <taxon>Dikarya</taxon>
        <taxon>Ascomycota</taxon>
        <taxon>Pezizomycotina</taxon>
        <taxon>Eurotiomycetes</taxon>
        <taxon>Eurotiomycetidae</taxon>
        <taxon>Eurotiales</taxon>
        <taxon>Aspergillaceae</taxon>
        <taxon>Aspergillus</taxon>
        <taxon>Aspergillus subgen. Circumdati</taxon>
    </lineage>
</organism>